<name>A0A9X2EVY7_9GAMM</name>
<feature type="domain" description="Terminase large subunit gp17-like C-terminal" evidence="2">
    <location>
        <begin position="261"/>
        <end position="423"/>
    </location>
</feature>
<dbReference type="RefSeq" id="WP_252472120.1">
    <property type="nucleotide sequence ID" value="NZ_JALBWM010000137.1"/>
</dbReference>
<dbReference type="Pfam" id="PF03237">
    <property type="entry name" value="Terminase_6N"/>
    <property type="match status" value="1"/>
</dbReference>
<evidence type="ECO:0000259" key="2">
    <source>
        <dbReference type="Pfam" id="PF17289"/>
    </source>
</evidence>
<dbReference type="Gene3D" id="3.30.420.280">
    <property type="match status" value="1"/>
</dbReference>
<dbReference type="Pfam" id="PF17289">
    <property type="entry name" value="Terminase_6C"/>
    <property type="match status" value="1"/>
</dbReference>
<dbReference type="AlphaFoldDB" id="A0A9X2EVY7"/>
<dbReference type="InterPro" id="IPR035421">
    <property type="entry name" value="Terminase_6C"/>
</dbReference>
<dbReference type="SUPFAM" id="SSF52540">
    <property type="entry name" value="P-loop containing nucleoside triphosphate hydrolases"/>
    <property type="match status" value="1"/>
</dbReference>
<evidence type="ECO:0000256" key="1">
    <source>
        <dbReference type="ARBA" id="ARBA00022612"/>
    </source>
</evidence>
<dbReference type="EMBL" id="JALBWM010000137">
    <property type="protein sequence ID" value="MCO1336453.1"/>
    <property type="molecule type" value="Genomic_DNA"/>
</dbReference>
<keyword evidence="4" id="KW-1185">Reference proteome</keyword>
<accession>A0A9X2EVY7</accession>
<sequence length="440" mass="49941">MQERGREVRAALNVPQSRFLNLPHKYRAYVAGFGSGKTWVGCSGQLAHFYEHPKINQGYFAPTYPLIRDIYYPTIGEVAETMGLRVKVKRGDHEVEVYSGSRYRGSVICRSIDDPANIVGFKIGHALVDELDLLAEKKAEQAWRKIMARMRYKVHGVKNGIDVTTTPEGFKFVYRQFVKALRDKPKLHGRYGLIQASTFDNESNLPDDYIDSMLEAYTPELIRAYLNGQFVNLLTGTVYHQFDRKLNHCNDTVELGEPLFIGMDFNVGKMAAVTHVKRDGKPRAVDEILEGYDTPDMIRRIKERYWEYRDGDYRKTCEVRIYPDASGDSRKSVNASTTDLALLRNAGFSVHAPKANPPVKDRVNAMNAMFCNAKGERRYLVNTDKCPGYSDCLEQQPWAENGEPDKSGDLDHAPDAGGYFIHHDYPLIKPALTINMGMAY</sequence>
<keyword evidence="1" id="KW-1188">Viral release from host cell</keyword>
<gene>
    <name evidence="3" type="ORF">MO867_19145</name>
</gene>
<dbReference type="InterPro" id="IPR027417">
    <property type="entry name" value="P-loop_NTPase"/>
</dbReference>
<dbReference type="Proteomes" id="UP001139028">
    <property type="component" value="Unassembled WGS sequence"/>
</dbReference>
<protein>
    <submittedName>
        <fullName evidence="3">Terminase large subunit</fullName>
    </submittedName>
</protein>
<reference evidence="3" key="1">
    <citation type="journal article" date="2022" name="Arch. Microbiol.">
        <title>Microbulbifer okhotskensis sp. nov., isolated from a deep bottom sediment of the Okhotsk Sea.</title>
        <authorList>
            <person name="Romanenko L."/>
            <person name="Kurilenko V."/>
            <person name="Otstavnykh N."/>
            <person name="Velansky P."/>
            <person name="Isaeva M."/>
            <person name="Mikhailov V."/>
        </authorList>
    </citation>
    <scope>NUCLEOTIDE SEQUENCE</scope>
    <source>
        <strain evidence="3">OS29</strain>
    </source>
</reference>
<proteinExistence type="predicted"/>
<evidence type="ECO:0000313" key="3">
    <source>
        <dbReference type="EMBL" id="MCO1336453.1"/>
    </source>
</evidence>
<evidence type="ECO:0000313" key="4">
    <source>
        <dbReference type="Proteomes" id="UP001139028"/>
    </source>
</evidence>
<organism evidence="3 4">
    <name type="scientific">Microbulbifer okhotskensis</name>
    <dbReference type="NCBI Taxonomy" id="2926617"/>
    <lineage>
        <taxon>Bacteria</taxon>
        <taxon>Pseudomonadati</taxon>
        <taxon>Pseudomonadota</taxon>
        <taxon>Gammaproteobacteria</taxon>
        <taxon>Cellvibrionales</taxon>
        <taxon>Microbulbiferaceae</taxon>
        <taxon>Microbulbifer</taxon>
    </lineage>
</organism>
<dbReference type="Gene3D" id="3.40.50.300">
    <property type="entry name" value="P-loop containing nucleotide triphosphate hydrolases"/>
    <property type="match status" value="1"/>
</dbReference>
<comment type="caution">
    <text evidence="3">The sequence shown here is derived from an EMBL/GenBank/DDBJ whole genome shotgun (WGS) entry which is preliminary data.</text>
</comment>